<dbReference type="GO" id="GO:0031380">
    <property type="term" value="C:nuclear RNA-directed RNA polymerase complex"/>
    <property type="evidence" value="ECO:0007669"/>
    <property type="project" value="TreeGrafter"/>
</dbReference>
<dbReference type="Proteomes" id="UP001152795">
    <property type="component" value="Unassembled WGS sequence"/>
</dbReference>
<sequence>MSSQKKRRKTVGLKPKERAQWHKGTLCQIRNERPIFIKPLSDLPEGYNRNKDVKMYSDNISKYVLPLKGGDSVEFVLGDRDKEKPMARKVKVIQYSQRTTQELLDYIKKLTDDLKSADCKNVLMETLSSTVMWSFLGSPTFAKDGDDSGSVCYVEEFLELLKLILRVGKASKKLLEEMVKTVAQGMLFKASNNESLPMMIKSSSYVAEHDIFYFQDTKTYLSTELIRSFCYEVVRQVSSVSRCLLPTVSAINDTIQSQSTQNFLFEFLSLALSGENAMIGDEGVWQELPFIPTENELAGNLVEADKHLSPVKNSYLDPESYMDTYFRLLRAETFSAIQHGIKDLKACELDVRDMNVYHNVHLAGFEIQNGRFSLALHFTPARLVKNWKASPQLMFGNLVCVSLNRKFDDVIWAVVSNRDEDILNKHQIIMLELIDENTKKMSEIISSLQAHAGSAVMVESPTYYHSLSPVLRSLKEFDMENFPLKAEIIQASRTPHLPDYLQQTVTVNTSPIYKDDPSTKSFWHLWNSPNDISNGEMDFQRFLEVFNIHSSTSLEASQCGALKQALMNRLAIIQGPPGCGKTFIGVKIVQLLLSLSPKLDKPILLLTYKNHALDEFLKHMLEFCQKDDLVRIGSRSKEPKLEECNLQSIMRSLMRDKSYSKAMFIEIQETKNEIDEVATQIKELSSQVDTSCHLTKKSLIGELSEEQLRSLLVDADWKKSGRLIYRVNTKTFADRSWVEALVVASAQNFGSVKNILETGVAQNDENAAHCVKMFDKAFQVWLPDRQDLRHVKEFQAEFVLHVRSESKQRGGSSNMPVDGDDQDSGDEEHVKELLETRMVPGFKQGERSKDGLVLFQSVKNNSSQDVLIDISDYPNNMEVGPQIRSVKNLWDLNKIERLQFLYCILKEKTSSTSEEFDELIEKLKSLKNRKEELEMNKKVEMLSQKKIIGVTITGASINHDLIHHIGPSVVIVEEAAEILEPGLLAALTPSIEHLILIGDHKQLRPQVDTYELCKNYKFDKSMMERLIDAEFPYKTLTKQNRMRPEFSALLQDIYPDLEDNLELVSQNAPLKCIGKSMFFWSHGYPEKHDRTYTNEKEAERIIALVLYLLWNACRPSEITVLSAYLGQTKLLRNKLKQAKTKHPELFQETATDEDKDEGNGVKEGFIEVQTIDMYQGDENKYVLVSLVRSNNENKIGFLNQMNRRCVAQSRAKCGMYFIGNHNVLRDARNSPWYRMINSMIGQECAGYAIPLQCTKHATSRYEAIDADKVKGVMTDPKQLCNERCGDLYPCGRHSCKRSCLPRHHHAVCVEIVDDIFPGCGHPVKRKCSTPLSQLRCKIEVRVRLGCGHETMKECHQRTCDIRCDEKVTAVFPACRHQTEKKCYVRIEDISCTHPCEEMNSCGLHRCVNQCGKPHGHDSCPKMIDYRFPGCNHPSPKKRRCSEPITWKCTATVYLKGSCGHPIQKQCYQKDNEVKCPFKPCGRKRKCGHPCTNACGDDCEKGDCKNCHDIHKEKMKKFHEDAKKRVKDLEDKISKKAVPTFSVDPMSRSGPTAAEYQMVNDLVVKFVLPMHNWFPKVTRIEKVTNLVLEKKFEEAKSRAFGDYIDTKFHGTDDNGVRGITKDGFRMPDQNPPPTKRGMYGQGIYFATDSSKSAQKIYTKGSQKLLLCQVILGKSKTVQQADYNLNKQKLRSHGYDSVYAPRGTAVKNDEFVIFDPDQALPQYIIHFSDTNTVLPPPPSAYTPQSITVKKMQASRTVNFQDPFQMYYTFAECHFRRMAAKGNPPLTPQQATISSIDIVINRDLEKKYEATKRKFQSQGIPDREILAYHGTNKVNIPNILKTNLQLRYAQRQAYGKGNYFSEFPAVSLGYGDGLLLCRILPGNEFLDSSRHDIPHGYNSKKVLRMAPMGAAANASGEMIIIENSDQILPYFVIHRQ</sequence>
<keyword evidence="2" id="KW-1185">Reference proteome</keyword>
<dbReference type="PANTHER" id="PTHR10887:SF341">
    <property type="entry name" value="NFX1-TYPE ZINC FINGER-CONTAINING PROTEIN 1"/>
    <property type="match status" value="1"/>
</dbReference>
<dbReference type="InterPro" id="IPR057373">
    <property type="entry name" value="ZNFX1"/>
</dbReference>
<dbReference type="Gene3D" id="3.40.50.300">
    <property type="entry name" value="P-loop containing nucleotide triphosphate hydrolases"/>
    <property type="match status" value="3"/>
</dbReference>
<dbReference type="Pfam" id="PF00644">
    <property type="entry name" value="PARP"/>
    <property type="match status" value="2"/>
</dbReference>
<name>A0A6S7GUF5_PARCT</name>
<dbReference type="Gene3D" id="3.90.228.10">
    <property type="match status" value="2"/>
</dbReference>
<dbReference type="GO" id="GO:0031048">
    <property type="term" value="P:regulatory ncRNA-mediated heterochromatin formation"/>
    <property type="evidence" value="ECO:0007669"/>
    <property type="project" value="TreeGrafter"/>
</dbReference>
<accession>A0A6S7GUF5</accession>
<dbReference type="SUPFAM" id="SSF56399">
    <property type="entry name" value="ADP-ribosylation"/>
    <property type="match status" value="2"/>
</dbReference>
<dbReference type="GO" id="GO:0004386">
    <property type="term" value="F:helicase activity"/>
    <property type="evidence" value="ECO:0007669"/>
    <property type="project" value="InterPro"/>
</dbReference>
<comment type="caution">
    <text evidence="1">The sequence shown here is derived from an EMBL/GenBank/DDBJ whole genome shotgun (WGS) entry which is preliminary data.</text>
</comment>
<dbReference type="InterPro" id="IPR047187">
    <property type="entry name" value="SF1_C_Upf1"/>
</dbReference>
<dbReference type="InterPro" id="IPR027417">
    <property type="entry name" value="P-loop_NTPase"/>
</dbReference>
<dbReference type="Pfam" id="PF13086">
    <property type="entry name" value="AAA_11"/>
    <property type="match status" value="1"/>
</dbReference>
<dbReference type="EMBL" id="CACRXK020002308">
    <property type="protein sequence ID" value="CAB3993682.1"/>
    <property type="molecule type" value="Genomic_DNA"/>
</dbReference>
<dbReference type="InterPro" id="IPR045055">
    <property type="entry name" value="DNA2/NAM7-like"/>
</dbReference>
<evidence type="ECO:0000313" key="1">
    <source>
        <dbReference type="EMBL" id="CAB3993682.1"/>
    </source>
</evidence>
<dbReference type="OrthoDB" id="6021986at2759"/>
<protein>
    <submittedName>
        <fullName evidence="1">NFX1-type zinc finger-containing 1</fullName>
    </submittedName>
</protein>
<gene>
    <name evidence="1" type="ORF">PACLA_8A002315</name>
</gene>
<dbReference type="PANTHER" id="PTHR10887">
    <property type="entry name" value="DNA2/NAM7 HELICASE FAMILY"/>
    <property type="match status" value="1"/>
</dbReference>
<dbReference type="Pfam" id="PF13087">
    <property type="entry name" value="AAA_12"/>
    <property type="match status" value="1"/>
</dbReference>
<dbReference type="InterPro" id="IPR012317">
    <property type="entry name" value="Poly(ADP-ribose)pol_cat_dom"/>
</dbReference>
<reference evidence="1" key="1">
    <citation type="submission" date="2020-04" db="EMBL/GenBank/DDBJ databases">
        <authorList>
            <person name="Alioto T."/>
            <person name="Alioto T."/>
            <person name="Gomez Garrido J."/>
        </authorList>
    </citation>
    <scope>NUCLEOTIDE SEQUENCE</scope>
    <source>
        <strain evidence="1">A484AB</strain>
    </source>
</reference>
<evidence type="ECO:0000313" key="2">
    <source>
        <dbReference type="Proteomes" id="UP001152795"/>
    </source>
</evidence>
<dbReference type="Pfam" id="PF25396">
    <property type="entry name" value="ZNFX1"/>
    <property type="match status" value="1"/>
</dbReference>
<organism evidence="1 2">
    <name type="scientific">Paramuricea clavata</name>
    <name type="common">Red gorgonian</name>
    <name type="synonym">Violescent sea-whip</name>
    <dbReference type="NCBI Taxonomy" id="317549"/>
    <lineage>
        <taxon>Eukaryota</taxon>
        <taxon>Metazoa</taxon>
        <taxon>Cnidaria</taxon>
        <taxon>Anthozoa</taxon>
        <taxon>Octocorallia</taxon>
        <taxon>Malacalcyonacea</taxon>
        <taxon>Plexauridae</taxon>
        <taxon>Paramuricea</taxon>
    </lineage>
</organism>
<dbReference type="InterPro" id="IPR041677">
    <property type="entry name" value="DNA2/NAM7_AAA_11"/>
</dbReference>
<dbReference type="GO" id="GO:0003950">
    <property type="term" value="F:NAD+ poly-ADP-ribosyltransferase activity"/>
    <property type="evidence" value="ECO:0007669"/>
    <property type="project" value="UniProtKB-UniRule"/>
</dbReference>
<dbReference type="InterPro" id="IPR041679">
    <property type="entry name" value="DNA2/NAM7-like_C"/>
</dbReference>
<dbReference type="CDD" id="cd18808">
    <property type="entry name" value="SF1_C_Upf1"/>
    <property type="match status" value="1"/>
</dbReference>
<dbReference type="SUPFAM" id="SSF52540">
    <property type="entry name" value="P-loop containing nucleoside triphosphate hydrolases"/>
    <property type="match status" value="1"/>
</dbReference>
<dbReference type="PROSITE" id="PS51059">
    <property type="entry name" value="PARP_CATALYTIC"/>
    <property type="match status" value="1"/>
</dbReference>
<proteinExistence type="predicted"/>